<accession>A0A914S2S1</accession>
<name>A0A914S2S1_PAREQ</name>
<evidence type="ECO:0000313" key="1">
    <source>
        <dbReference type="Proteomes" id="UP000887564"/>
    </source>
</evidence>
<proteinExistence type="predicted"/>
<dbReference type="WBParaSite" id="PEQ_0001261701-mRNA-1">
    <property type="protein sequence ID" value="PEQ_0001261701-mRNA-1"/>
    <property type="gene ID" value="PEQ_0001261701"/>
</dbReference>
<sequence>LGRIDTLLLREKPGEPEWIELDRQNVVLYLNLSQRAKARIAVWDLDKAEKVMLFYLQEEMSIDLSWTIFQATRRNGEVPSNEPIDAIRENLLIQYYTLTTAQ</sequence>
<organism evidence="1 2">
    <name type="scientific">Parascaris equorum</name>
    <name type="common">Equine roundworm</name>
    <dbReference type="NCBI Taxonomy" id="6256"/>
    <lineage>
        <taxon>Eukaryota</taxon>
        <taxon>Metazoa</taxon>
        <taxon>Ecdysozoa</taxon>
        <taxon>Nematoda</taxon>
        <taxon>Chromadorea</taxon>
        <taxon>Rhabditida</taxon>
        <taxon>Spirurina</taxon>
        <taxon>Ascaridomorpha</taxon>
        <taxon>Ascaridoidea</taxon>
        <taxon>Ascarididae</taxon>
        <taxon>Parascaris</taxon>
    </lineage>
</organism>
<keyword evidence="1" id="KW-1185">Reference proteome</keyword>
<dbReference type="Proteomes" id="UP000887564">
    <property type="component" value="Unplaced"/>
</dbReference>
<evidence type="ECO:0000313" key="2">
    <source>
        <dbReference type="WBParaSite" id="PEQ_0001261701-mRNA-1"/>
    </source>
</evidence>
<reference evidence="2" key="1">
    <citation type="submission" date="2022-11" db="UniProtKB">
        <authorList>
            <consortium name="WormBaseParasite"/>
        </authorList>
    </citation>
    <scope>IDENTIFICATION</scope>
</reference>
<protein>
    <submittedName>
        <fullName evidence="2">Uncharacterized protein</fullName>
    </submittedName>
</protein>
<dbReference type="AlphaFoldDB" id="A0A914S2S1"/>